<dbReference type="Gene3D" id="1.25.40.10">
    <property type="entry name" value="Tetratricopeptide repeat domain"/>
    <property type="match status" value="1"/>
</dbReference>
<dbReference type="InterPro" id="IPR011990">
    <property type="entry name" value="TPR-like_helical_dom_sf"/>
</dbReference>
<name>A0A921LLM8_9LACO</name>
<protein>
    <recommendedName>
        <fullName evidence="3">Sel1 repeat family protein</fullName>
    </recommendedName>
</protein>
<dbReference type="InterPro" id="IPR006597">
    <property type="entry name" value="Sel1-like"/>
</dbReference>
<dbReference type="AlphaFoldDB" id="A0A921LLM8"/>
<dbReference type="EMBL" id="DYVK01000045">
    <property type="protein sequence ID" value="HJG15339.1"/>
    <property type="molecule type" value="Genomic_DNA"/>
</dbReference>
<reference evidence="1" key="2">
    <citation type="submission" date="2021-09" db="EMBL/GenBank/DDBJ databases">
        <authorList>
            <person name="Gilroy R."/>
        </authorList>
    </citation>
    <scope>NUCLEOTIDE SEQUENCE</scope>
    <source>
        <strain evidence="1">CHK189-29639</strain>
    </source>
</reference>
<dbReference type="Pfam" id="PF08238">
    <property type="entry name" value="Sel1"/>
    <property type="match status" value="2"/>
</dbReference>
<evidence type="ECO:0008006" key="3">
    <source>
        <dbReference type="Google" id="ProtNLM"/>
    </source>
</evidence>
<dbReference type="SMART" id="SM00671">
    <property type="entry name" value="SEL1"/>
    <property type="match status" value="2"/>
</dbReference>
<organism evidence="1 2">
    <name type="scientific">Ligilactobacillus salivarius</name>
    <dbReference type="NCBI Taxonomy" id="1624"/>
    <lineage>
        <taxon>Bacteria</taxon>
        <taxon>Bacillati</taxon>
        <taxon>Bacillota</taxon>
        <taxon>Bacilli</taxon>
        <taxon>Lactobacillales</taxon>
        <taxon>Lactobacillaceae</taxon>
        <taxon>Ligilactobacillus</taxon>
    </lineage>
</organism>
<gene>
    <name evidence="1" type="ORF">K8V06_04260</name>
</gene>
<dbReference type="SUPFAM" id="SSF81901">
    <property type="entry name" value="HCP-like"/>
    <property type="match status" value="1"/>
</dbReference>
<evidence type="ECO:0000313" key="2">
    <source>
        <dbReference type="Proteomes" id="UP000759256"/>
    </source>
</evidence>
<dbReference type="Proteomes" id="UP000759256">
    <property type="component" value="Unassembled WGS sequence"/>
</dbReference>
<accession>A0A921LLM8</accession>
<comment type="caution">
    <text evidence="1">The sequence shown here is derived from an EMBL/GenBank/DDBJ whole genome shotgun (WGS) entry which is preliminary data.</text>
</comment>
<evidence type="ECO:0000313" key="1">
    <source>
        <dbReference type="EMBL" id="HJG15339.1"/>
    </source>
</evidence>
<proteinExistence type="predicted"/>
<sequence>MCNLGYIYEYGRTGQRDYKKAFYCFKMAVDKDNAEACYKVGDICFYGDAFKKDYDLASHIIKKLRKLQMNWIRMKTSSPTFIIV</sequence>
<reference evidence="1" key="1">
    <citation type="journal article" date="2021" name="PeerJ">
        <title>Extensive microbial diversity within the chicken gut microbiome revealed by metagenomics and culture.</title>
        <authorList>
            <person name="Gilroy R."/>
            <person name="Ravi A."/>
            <person name="Getino M."/>
            <person name="Pursley I."/>
            <person name="Horton D.L."/>
            <person name="Alikhan N.F."/>
            <person name="Baker D."/>
            <person name="Gharbi K."/>
            <person name="Hall N."/>
            <person name="Watson M."/>
            <person name="Adriaenssens E.M."/>
            <person name="Foster-Nyarko E."/>
            <person name="Jarju S."/>
            <person name="Secka A."/>
            <person name="Antonio M."/>
            <person name="Oren A."/>
            <person name="Chaudhuri R.R."/>
            <person name="La Ragione R."/>
            <person name="Hildebrand F."/>
            <person name="Pallen M.J."/>
        </authorList>
    </citation>
    <scope>NUCLEOTIDE SEQUENCE</scope>
    <source>
        <strain evidence="1">CHK189-29639</strain>
    </source>
</reference>